<proteinExistence type="predicted"/>
<dbReference type="Proteomes" id="UP001189624">
    <property type="component" value="Chromosome 1"/>
</dbReference>
<gene>
    <name evidence="1" type="ORF">AYBTSS11_LOCUS1113</name>
</gene>
<dbReference type="Gramene" id="rna-AYBTSS11_LOCUS1113">
    <property type="protein sequence ID" value="CAJ1819673.1"/>
    <property type="gene ID" value="gene-AYBTSS11_LOCUS1113"/>
</dbReference>
<dbReference type="EMBL" id="OY731398">
    <property type="protein sequence ID" value="CAJ1819673.1"/>
    <property type="molecule type" value="Genomic_DNA"/>
</dbReference>
<name>A0AA86V1H3_9FABA</name>
<protein>
    <submittedName>
        <fullName evidence="1">Uncharacterized protein</fullName>
    </submittedName>
</protein>
<sequence>MATSSSDRPERGYDDDEVETWKLLEENEGGFGFYTDDLFIGKLPAIARGVKRSESGQLPVIALCVAMRSQIRTIYWLVRNRFRKRENTVDGSDFRYEGYGAIEAAENSGSQFDPIQNCSHYHYNKNR</sequence>
<evidence type="ECO:0000313" key="1">
    <source>
        <dbReference type="EMBL" id="CAJ1819673.1"/>
    </source>
</evidence>
<evidence type="ECO:0000313" key="2">
    <source>
        <dbReference type="Proteomes" id="UP001189624"/>
    </source>
</evidence>
<reference evidence="1" key="1">
    <citation type="submission" date="2023-10" db="EMBL/GenBank/DDBJ databases">
        <authorList>
            <person name="Domelevo Entfellner J.-B."/>
        </authorList>
    </citation>
    <scope>NUCLEOTIDE SEQUENCE</scope>
</reference>
<dbReference type="AlphaFoldDB" id="A0AA86V1H3"/>
<organism evidence="1 2">
    <name type="scientific">Sphenostylis stenocarpa</name>
    <dbReference type="NCBI Taxonomy" id="92480"/>
    <lineage>
        <taxon>Eukaryota</taxon>
        <taxon>Viridiplantae</taxon>
        <taxon>Streptophyta</taxon>
        <taxon>Embryophyta</taxon>
        <taxon>Tracheophyta</taxon>
        <taxon>Spermatophyta</taxon>
        <taxon>Magnoliopsida</taxon>
        <taxon>eudicotyledons</taxon>
        <taxon>Gunneridae</taxon>
        <taxon>Pentapetalae</taxon>
        <taxon>rosids</taxon>
        <taxon>fabids</taxon>
        <taxon>Fabales</taxon>
        <taxon>Fabaceae</taxon>
        <taxon>Papilionoideae</taxon>
        <taxon>50 kb inversion clade</taxon>
        <taxon>NPAAA clade</taxon>
        <taxon>indigoferoid/millettioid clade</taxon>
        <taxon>Phaseoleae</taxon>
        <taxon>Sphenostylis</taxon>
    </lineage>
</organism>
<keyword evidence="2" id="KW-1185">Reference proteome</keyword>
<accession>A0AA86V1H3</accession>